<keyword evidence="2" id="KW-1133">Transmembrane helix</keyword>
<keyword evidence="2" id="KW-0812">Transmembrane</keyword>
<feature type="compositionally biased region" description="Polar residues" evidence="1">
    <location>
        <begin position="565"/>
        <end position="586"/>
    </location>
</feature>
<keyword evidence="2" id="KW-0472">Membrane</keyword>
<evidence type="ECO:0000313" key="4">
    <source>
        <dbReference type="Proteomes" id="UP001153555"/>
    </source>
</evidence>
<dbReference type="EMBL" id="CACSLK010034050">
    <property type="protein sequence ID" value="CAA0840946.1"/>
    <property type="molecule type" value="Genomic_DNA"/>
</dbReference>
<dbReference type="InterPro" id="IPR040229">
    <property type="entry name" value="At3g27390-like"/>
</dbReference>
<proteinExistence type="predicted"/>
<accession>A0A9N7P1M6</accession>
<feature type="transmembrane region" description="Helical" evidence="2">
    <location>
        <begin position="36"/>
        <end position="65"/>
    </location>
</feature>
<keyword evidence="4" id="KW-1185">Reference proteome</keyword>
<evidence type="ECO:0000256" key="2">
    <source>
        <dbReference type="SAM" id="Phobius"/>
    </source>
</evidence>
<evidence type="ECO:0000313" key="3">
    <source>
        <dbReference type="EMBL" id="CAA0840946.1"/>
    </source>
</evidence>
<reference evidence="3" key="1">
    <citation type="submission" date="2019-12" db="EMBL/GenBank/DDBJ databases">
        <authorList>
            <person name="Scholes J."/>
        </authorList>
    </citation>
    <scope>NUCLEOTIDE SEQUENCE</scope>
</reference>
<dbReference type="Proteomes" id="UP001153555">
    <property type="component" value="Unassembled WGS sequence"/>
</dbReference>
<dbReference type="PANTHER" id="PTHR31133:SF12">
    <property type="entry name" value="MEMBRANE PROTEIN"/>
    <property type="match status" value="1"/>
</dbReference>
<feature type="transmembrane region" description="Helical" evidence="2">
    <location>
        <begin position="252"/>
        <end position="271"/>
    </location>
</feature>
<organism evidence="3 4">
    <name type="scientific">Striga hermonthica</name>
    <name type="common">Purple witchweed</name>
    <name type="synonym">Buchnera hermonthica</name>
    <dbReference type="NCBI Taxonomy" id="68872"/>
    <lineage>
        <taxon>Eukaryota</taxon>
        <taxon>Viridiplantae</taxon>
        <taxon>Streptophyta</taxon>
        <taxon>Embryophyta</taxon>
        <taxon>Tracheophyta</taxon>
        <taxon>Spermatophyta</taxon>
        <taxon>Magnoliopsida</taxon>
        <taxon>eudicotyledons</taxon>
        <taxon>Gunneridae</taxon>
        <taxon>Pentapetalae</taxon>
        <taxon>asterids</taxon>
        <taxon>lamiids</taxon>
        <taxon>Lamiales</taxon>
        <taxon>Orobanchaceae</taxon>
        <taxon>Buchnereae</taxon>
        <taxon>Striga</taxon>
    </lineage>
</organism>
<dbReference type="PANTHER" id="PTHR31133">
    <property type="entry name" value="MEMBRANE PROTEIN"/>
    <property type="match status" value="1"/>
</dbReference>
<feature type="transmembrane region" description="Helical" evidence="2">
    <location>
        <begin position="178"/>
        <end position="204"/>
    </location>
</feature>
<feature type="region of interest" description="Disordered" evidence="1">
    <location>
        <begin position="547"/>
        <end position="593"/>
    </location>
</feature>
<name>A0A9N7P1M6_STRHE</name>
<sequence>MPSNSFKVWVKTLSVVLAFCAVLCFGALKSLIVGPIAALILILGNLSVILGLFPAHVAWTVYTLIKTNKFDAPLKVAILFGLPALFGLWLALSIAGSCLVGLGYGFFTPWVSSFEAFRLEDALGKFHHCVVDGTWGTIKGSCTVVRDFADLCYHSYPLYLKELRENTASNELQPLRFIHVPACIIVGLLGLIVEIPLYTAIAIVKSPYMLFKGWHRLLHDLISREGPFLETACIPIAGLTILMWPLIVIGSILLAIFTSFFIGLYGSIVVYQERSFRRGVAYVIAMVAEFDEYTNDWLYLREGSILPKPRYRKRKPSNSSELTVPRNQSVHERLGYAATESPGMIVPRLTASRSVREVMKEVKMVQIWGSTMKACEVRGKELLDENVISHADLCDWLKAKHSSGPHIIDVGLPCYSFLHTLLDSIKVGSTGLVLLDGTEVNHLNRPQDRLMDWFFNPVLVLKEQVRALRLEEGEIRYLQKVLLFGNDKERAKAWENEDFAIEDALRAAQIEGISRRMMGMNRSVSKFPTHRRRYRQVVKDLIAYSKGKDGSSRSINCSAPKEGSQRSLNSSSAAKEGSTRSVSVKSVASVDIV</sequence>
<gene>
    <name evidence="3" type="ORF">SHERM_06981</name>
</gene>
<feature type="transmembrane region" description="Helical" evidence="2">
    <location>
        <begin position="77"/>
        <end position="107"/>
    </location>
</feature>
<dbReference type="AlphaFoldDB" id="A0A9N7P1M6"/>
<dbReference type="OrthoDB" id="1054248at2759"/>
<evidence type="ECO:0000256" key="1">
    <source>
        <dbReference type="SAM" id="MobiDB-lite"/>
    </source>
</evidence>
<protein>
    <submittedName>
        <fullName evidence="3">Uncharacterized protein</fullName>
    </submittedName>
</protein>
<comment type="caution">
    <text evidence="3">The sequence shown here is derived from an EMBL/GenBank/DDBJ whole genome shotgun (WGS) entry which is preliminary data.</text>
</comment>